<reference evidence="2 3" key="1">
    <citation type="submission" date="2020-08" db="EMBL/GenBank/DDBJ databases">
        <title>Genomic Encyclopedia of Type Strains, Phase IV (KMG-IV): sequencing the most valuable type-strain genomes for metagenomic binning, comparative biology and taxonomic classification.</title>
        <authorList>
            <person name="Goeker M."/>
        </authorList>
    </citation>
    <scope>NUCLEOTIDE SEQUENCE [LARGE SCALE GENOMIC DNA]</scope>
    <source>
        <strain evidence="2 3">DSM 12252</strain>
    </source>
</reference>
<keyword evidence="1" id="KW-0732">Signal</keyword>
<comment type="caution">
    <text evidence="2">The sequence shown here is derived from an EMBL/GenBank/DDBJ whole genome shotgun (WGS) entry which is preliminary data.</text>
</comment>
<evidence type="ECO:0000256" key="1">
    <source>
        <dbReference type="SAM" id="SignalP"/>
    </source>
</evidence>
<evidence type="ECO:0000313" key="2">
    <source>
        <dbReference type="EMBL" id="MBB5033756.1"/>
    </source>
</evidence>
<dbReference type="RefSeq" id="WP_184340882.1">
    <property type="nucleotide sequence ID" value="NZ_JACHIG010000007.1"/>
</dbReference>
<feature type="signal peptide" evidence="1">
    <location>
        <begin position="1"/>
        <end position="20"/>
    </location>
</feature>
<name>A0A7W8DLF0_9BACT</name>
<protein>
    <submittedName>
        <fullName evidence="2">Uncharacterized protein</fullName>
    </submittedName>
</protein>
<proteinExistence type="predicted"/>
<keyword evidence="3" id="KW-1185">Reference proteome</keyword>
<dbReference type="EMBL" id="JACHIG010000007">
    <property type="protein sequence ID" value="MBB5033756.1"/>
    <property type="molecule type" value="Genomic_DNA"/>
</dbReference>
<accession>A0A7W8DLF0</accession>
<dbReference type="Proteomes" id="UP000590740">
    <property type="component" value="Unassembled WGS sequence"/>
</dbReference>
<sequence length="277" mass="29662">MKSPTFLILIFSFWLCTSHADTIDMAALSGTCHNVTGNADGHLKIVFSEEGGKLGGFVSVSGWLRGGGKIAGTRSGMKFRFNTTDYTGLIIKWQGDVQDGKLSGEYYIDAQGGMPQQNGEWSVAPEGSRKAGAPCNANVTLSLLKMVLETSLNDPVKQADGTDIPGAQDLFKSIHPAGAGISIWVESLDVDWIADTQSRCYEDINKFRLNCVLYWQGILRPTGTTKLRFAYNVKLNAVTSAEIVESTGTTNKDVNNALLGVGSFLGEAAIKGLLGGK</sequence>
<organism evidence="2 3">
    <name type="scientific">Prosthecobacter vanneervenii</name>
    <dbReference type="NCBI Taxonomy" id="48466"/>
    <lineage>
        <taxon>Bacteria</taxon>
        <taxon>Pseudomonadati</taxon>
        <taxon>Verrucomicrobiota</taxon>
        <taxon>Verrucomicrobiia</taxon>
        <taxon>Verrucomicrobiales</taxon>
        <taxon>Verrucomicrobiaceae</taxon>
        <taxon>Prosthecobacter</taxon>
    </lineage>
</organism>
<evidence type="ECO:0000313" key="3">
    <source>
        <dbReference type="Proteomes" id="UP000590740"/>
    </source>
</evidence>
<feature type="chain" id="PRO_5030926368" evidence="1">
    <location>
        <begin position="21"/>
        <end position="277"/>
    </location>
</feature>
<dbReference type="AlphaFoldDB" id="A0A7W8DLF0"/>
<gene>
    <name evidence="2" type="ORF">HNQ65_003346</name>
</gene>